<dbReference type="Proteomes" id="UP000720189">
    <property type="component" value="Unassembled WGS sequence"/>
</dbReference>
<evidence type="ECO:0000313" key="1">
    <source>
        <dbReference type="EMBL" id="KAH7269131.1"/>
    </source>
</evidence>
<protein>
    <submittedName>
        <fullName evidence="1">Uncharacterized protein</fullName>
    </submittedName>
</protein>
<dbReference type="RefSeq" id="XP_046055899.1">
    <property type="nucleotide sequence ID" value="XM_046189252.1"/>
</dbReference>
<reference evidence="1" key="1">
    <citation type="journal article" date="2021" name="Nat. Commun.">
        <title>Genetic determinants of endophytism in the Arabidopsis root mycobiome.</title>
        <authorList>
            <person name="Mesny F."/>
            <person name="Miyauchi S."/>
            <person name="Thiergart T."/>
            <person name="Pickel B."/>
            <person name="Atanasova L."/>
            <person name="Karlsson M."/>
            <person name="Huettel B."/>
            <person name="Barry K.W."/>
            <person name="Haridas S."/>
            <person name="Chen C."/>
            <person name="Bauer D."/>
            <person name="Andreopoulos W."/>
            <person name="Pangilinan J."/>
            <person name="LaButti K."/>
            <person name="Riley R."/>
            <person name="Lipzen A."/>
            <person name="Clum A."/>
            <person name="Drula E."/>
            <person name="Henrissat B."/>
            <person name="Kohler A."/>
            <person name="Grigoriev I.V."/>
            <person name="Martin F.M."/>
            <person name="Hacquard S."/>
        </authorList>
    </citation>
    <scope>NUCLEOTIDE SEQUENCE</scope>
    <source>
        <strain evidence="1">MPI-CAGE-AT-0023</strain>
    </source>
</reference>
<accession>A0A9P9KV68</accession>
<comment type="caution">
    <text evidence="1">The sequence shown here is derived from an EMBL/GenBank/DDBJ whole genome shotgun (WGS) entry which is preliminary data.</text>
</comment>
<dbReference type="GeneID" id="70219206"/>
<dbReference type="EMBL" id="JAGMUX010000001">
    <property type="protein sequence ID" value="KAH7269131.1"/>
    <property type="molecule type" value="Genomic_DNA"/>
</dbReference>
<proteinExistence type="predicted"/>
<evidence type="ECO:0000313" key="2">
    <source>
        <dbReference type="Proteomes" id="UP000720189"/>
    </source>
</evidence>
<name>A0A9P9KV68_FUSRE</name>
<sequence length="281" mass="32573">MTNITLRQLEGFPYNVCIDPDLLAYWNRMLNRRLAWIRKNRDKPGIDTTDLITGYDGLPTCANLSTEPIDFDPIAYADKYTNALELKLLFQPVNRAWAQGHIAAHQAVERVIRILEDRPKTTHFAWGHVLDWITNMDVTRFIKTLDLMERIMDAKRIYFADFEQLRHFANKPYSSGLHIGSPCMQNMCRIIGLDVDDKFTWLYLPLYRRQLACRAEHIQNFILPVHQALSGNLNRTIDVAGYVGGRLRLLLDADHNKELLRQLDGELVDMMHQIRATAPQV</sequence>
<dbReference type="AlphaFoldDB" id="A0A9P9KV68"/>
<organism evidence="1 2">
    <name type="scientific">Fusarium redolens</name>
    <dbReference type="NCBI Taxonomy" id="48865"/>
    <lineage>
        <taxon>Eukaryota</taxon>
        <taxon>Fungi</taxon>
        <taxon>Dikarya</taxon>
        <taxon>Ascomycota</taxon>
        <taxon>Pezizomycotina</taxon>
        <taxon>Sordariomycetes</taxon>
        <taxon>Hypocreomycetidae</taxon>
        <taxon>Hypocreales</taxon>
        <taxon>Nectriaceae</taxon>
        <taxon>Fusarium</taxon>
        <taxon>Fusarium redolens species complex</taxon>
    </lineage>
</organism>
<keyword evidence="2" id="KW-1185">Reference proteome</keyword>
<gene>
    <name evidence="1" type="ORF">BKA55DRAFT_531798</name>
</gene>
<dbReference type="OrthoDB" id="5002395at2759"/>